<accession>A0ABD2PS30</accession>
<sequence length="68" mass="7762">MRPPPSHPFANPPAYGDPYRRAPFNSFVLGPVNYRQPSYPKYGPENLPGFSWLHPEQSAKEVVPSFLY</sequence>
<protein>
    <submittedName>
        <fullName evidence="1">Uncharacterized protein</fullName>
    </submittedName>
</protein>
<reference evidence="1 2" key="1">
    <citation type="submission" date="2024-11" db="EMBL/GenBank/DDBJ databases">
        <title>Adaptive evolution of stress response genes in parasites aligns with host niche diversity.</title>
        <authorList>
            <person name="Hahn C."/>
            <person name="Resl P."/>
        </authorList>
    </citation>
    <scope>NUCLEOTIDE SEQUENCE [LARGE SCALE GENOMIC DNA]</scope>
    <source>
        <strain evidence="1">EGGRZ-B1_66</strain>
        <tissue evidence="1">Body</tissue>
    </source>
</reference>
<keyword evidence="2" id="KW-1185">Reference proteome</keyword>
<evidence type="ECO:0000313" key="1">
    <source>
        <dbReference type="EMBL" id="KAL3309843.1"/>
    </source>
</evidence>
<dbReference type="Proteomes" id="UP001626550">
    <property type="component" value="Unassembled WGS sequence"/>
</dbReference>
<comment type="caution">
    <text evidence="1">The sequence shown here is derived from an EMBL/GenBank/DDBJ whole genome shotgun (WGS) entry which is preliminary data.</text>
</comment>
<name>A0ABD2PS30_9PLAT</name>
<gene>
    <name evidence="1" type="ORF">Ciccas_011605</name>
</gene>
<dbReference type="AlphaFoldDB" id="A0ABD2PS30"/>
<proteinExistence type="predicted"/>
<organism evidence="1 2">
    <name type="scientific">Cichlidogyrus casuarinus</name>
    <dbReference type="NCBI Taxonomy" id="1844966"/>
    <lineage>
        <taxon>Eukaryota</taxon>
        <taxon>Metazoa</taxon>
        <taxon>Spiralia</taxon>
        <taxon>Lophotrochozoa</taxon>
        <taxon>Platyhelminthes</taxon>
        <taxon>Monogenea</taxon>
        <taxon>Monopisthocotylea</taxon>
        <taxon>Dactylogyridea</taxon>
        <taxon>Ancyrocephalidae</taxon>
        <taxon>Cichlidogyrus</taxon>
    </lineage>
</organism>
<dbReference type="EMBL" id="JBJKFK010003496">
    <property type="protein sequence ID" value="KAL3309843.1"/>
    <property type="molecule type" value="Genomic_DNA"/>
</dbReference>
<evidence type="ECO:0000313" key="2">
    <source>
        <dbReference type="Proteomes" id="UP001626550"/>
    </source>
</evidence>